<evidence type="ECO:0000256" key="1">
    <source>
        <dbReference type="ARBA" id="ARBA00009796"/>
    </source>
</evidence>
<sequence length="187" mass="21022">MAERLVGKQAPRFEMEAVLPNGEFGRVSLEENMKNGKWTVLFFYPLDFTFVCPTEITAISDRYHEFEDLNAVVIGVSTDSVYSHKAWMNVPRNQNGIGQIKYPFAADRTQQVSRDYGVLIEEEGVALRGLFIIDPDGELKYAVIHHNNIGRDVDEVLRVLQALQTGGLCPANWKPGQPTLTLQGESH</sequence>
<dbReference type="EC" id="1.11.1.-" evidence="8"/>
<gene>
    <name evidence="8" type="ORF">HSX42_05615</name>
</gene>
<keyword evidence="9" id="KW-1185">Reference proteome</keyword>
<feature type="domain" description="Thioredoxin" evidence="7">
    <location>
        <begin position="4"/>
        <end position="165"/>
    </location>
</feature>
<dbReference type="InterPro" id="IPR019479">
    <property type="entry name" value="Peroxiredoxin_C"/>
</dbReference>
<organism evidence="8 9">
    <name type="scientific">Geobacillus thermodenitrificans</name>
    <dbReference type="NCBI Taxonomy" id="33940"/>
    <lineage>
        <taxon>Bacteria</taxon>
        <taxon>Bacillati</taxon>
        <taxon>Bacillota</taxon>
        <taxon>Bacilli</taxon>
        <taxon>Bacillales</taxon>
        <taxon>Anoxybacillaceae</taxon>
        <taxon>Geobacillus</taxon>
    </lineage>
</organism>
<dbReference type="SUPFAM" id="SSF52833">
    <property type="entry name" value="Thioredoxin-like"/>
    <property type="match status" value="1"/>
</dbReference>
<keyword evidence="5" id="KW-1015">Disulfide bond</keyword>
<keyword evidence="4 8" id="KW-0560">Oxidoreductase</keyword>
<dbReference type="InterPro" id="IPR013766">
    <property type="entry name" value="Thioredoxin_domain"/>
</dbReference>
<dbReference type="InterPro" id="IPR000866">
    <property type="entry name" value="AhpC/TSA"/>
</dbReference>
<dbReference type="PANTHER" id="PTHR10681:SF121">
    <property type="entry name" value="ALKYL HYDROPEROXIDE REDUCTASE C"/>
    <property type="match status" value="1"/>
</dbReference>
<dbReference type="InterPro" id="IPR024706">
    <property type="entry name" value="Peroxiredoxin_AhpC-typ"/>
</dbReference>
<protein>
    <submittedName>
        <fullName evidence="8">Peroxiredoxin</fullName>
        <ecNumber evidence="8">1.11.1.-</ecNumber>
    </submittedName>
</protein>
<dbReference type="Pfam" id="PF10417">
    <property type="entry name" value="1-cysPrx_C"/>
    <property type="match status" value="1"/>
</dbReference>
<keyword evidence="6" id="KW-0676">Redox-active center</keyword>
<name>A0ABY9QEC4_GEOTD</name>
<evidence type="ECO:0000256" key="3">
    <source>
        <dbReference type="ARBA" id="ARBA00022862"/>
    </source>
</evidence>
<accession>A0ABY9QEC4</accession>
<dbReference type="GO" id="GO:0004601">
    <property type="term" value="F:peroxidase activity"/>
    <property type="evidence" value="ECO:0007669"/>
    <property type="project" value="UniProtKB-KW"/>
</dbReference>
<dbReference type="InterPro" id="IPR036249">
    <property type="entry name" value="Thioredoxin-like_sf"/>
</dbReference>
<dbReference type="Proteomes" id="UP001297580">
    <property type="component" value="Chromosome"/>
</dbReference>
<dbReference type="EMBL" id="CP133461">
    <property type="protein sequence ID" value="WMV77245.1"/>
    <property type="molecule type" value="Genomic_DNA"/>
</dbReference>
<dbReference type="InterPro" id="IPR050217">
    <property type="entry name" value="Peroxiredoxin"/>
</dbReference>
<evidence type="ECO:0000256" key="6">
    <source>
        <dbReference type="ARBA" id="ARBA00023284"/>
    </source>
</evidence>
<dbReference type="Pfam" id="PF00578">
    <property type="entry name" value="AhpC-TSA"/>
    <property type="match status" value="1"/>
</dbReference>
<reference evidence="8 9" key="1">
    <citation type="submission" date="2023-08" db="EMBL/GenBank/DDBJ databases">
        <title>Complete genome sequence of Geobacillus thermodenitrificans K1041, a genetically tractable strain representative of the genus Geobacillus.</title>
        <authorList>
            <person name="Kani S."/>
            <person name="Suzuki H."/>
        </authorList>
    </citation>
    <scope>NUCLEOTIDE SEQUENCE [LARGE SCALE GENOMIC DNA]</scope>
    <source>
        <strain evidence="8 9">K1041</strain>
    </source>
</reference>
<evidence type="ECO:0000259" key="7">
    <source>
        <dbReference type="PROSITE" id="PS51352"/>
    </source>
</evidence>
<evidence type="ECO:0000256" key="2">
    <source>
        <dbReference type="ARBA" id="ARBA00022559"/>
    </source>
</evidence>
<dbReference type="PIRSF" id="PIRSF000239">
    <property type="entry name" value="AHPC"/>
    <property type="match status" value="1"/>
</dbReference>
<dbReference type="PROSITE" id="PS51352">
    <property type="entry name" value="THIOREDOXIN_2"/>
    <property type="match status" value="1"/>
</dbReference>
<evidence type="ECO:0000256" key="5">
    <source>
        <dbReference type="ARBA" id="ARBA00023157"/>
    </source>
</evidence>
<comment type="similarity">
    <text evidence="1">Belongs to the peroxiredoxin family. AhpC/Prx1 subfamily.</text>
</comment>
<dbReference type="Gene3D" id="3.40.30.10">
    <property type="entry name" value="Glutaredoxin"/>
    <property type="match status" value="1"/>
</dbReference>
<keyword evidence="2 8" id="KW-0575">Peroxidase</keyword>
<evidence type="ECO:0000256" key="4">
    <source>
        <dbReference type="ARBA" id="ARBA00023002"/>
    </source>
</evidence>
<evidence type="ECO:0000313" key="9">
    <source>
        <dbReference type="Proteomes" id="UP001297580"/>
    </source>
</evidence>
<proteinExistence type="inferred from homology"/>
<keyword evidence="3" id="KW-0049">Antioxidant</keyword>
<dbReference type="RefSeq" id="WP_236934121.1">
    <property type="nucleotide sequence ID" value="NZ_CP133461.1"/>
</dbReference>
<dbReference type="CDD" id="cd03015">
    <property type="entry name" value="PRX_Typ2cys"/>
    <property type="match status" value="1"/>
</dbReference>
<dbReference type="PANTHER" id="PTHR10681">
    <property type="entry name" value="THIOREDOXIN PEROXIDASE"/>
    <property type="match status" value="1"/>
</dbReference>
<evidence type="ECO:0000313" key="8">
    <source>
        <dbReference type="EMBL" id="WMV77245.1"/>
    </source>
</evidence>